<dbReference type="GO" id="GO:0006310">
    <property type="term" value="P:DNA recombination"/>
    <property type="evidence" value="ECO:0007669"/>
    <property type="project" value="UniProtKB-KW"/>
</dbReference>
<evidence type="ECO:0000256" key="5">
    <source>
        <dbReference type="ARBA" id="ARBA00023172"/>
    </source>
</evidence>
<evidence type="ECO:0000256" key="4">
    <source>
        <dbReference type="ARBA" id="ARBA00022490"/>
    </source>
</evidence>
<evidence type="ECO:0000256" key="3">
    <source>
        <dbReference type="ARBA" id="ARBA00022296"/>
    </source>
</evidence>
<dbReference type="GO" id="GO:0003690">
    <property type="term" value="F:double-stranded DNA binding"/>
    <property type="evidence" value="ECO:0007669"/>
    <property type="project" value="TreeGrafter"/>
</dbReference>
<dbReference type="InterPro" id="IPR007476">
    <property type="entry name" value="RdgC"/>
</dbReference>
<gene>
    <name evidence="6" type="primary">rdgC</name>
    <name evidence="6" type="ORF">NITFAB_2031</name>
</gene>
<keyword evidence="4" id="KW-0963">Cytoplasm</keyword>
<dbReference type="PANTHER" id="PTHR38103">
    <property type="entry name" value="RECOMBINATION-ASSOCIATED PROTEIN RDGC"/>
    <property type="match status" value="1"/>
</dbReference>
<protein>
    <recommendedName>
        <fullName evidence="3">Recombination-associated protein RdgC</fullName>
    </recommendedName>
</protein>
<keyword evidence="5" id="KW-0233">DNA recombination</keyword>
<organism evidence="6">
    <name type="scientific">Candidatus Nitrotoga fabula</name>
    <dbReference type="NCBI Taxonomy" id="2182327"/>
    <lineage>
        <taxon>Bacteria</taxon>
        <taxon>Pseudomonadati</taxon>
        <taxon>Pseudomonadota</taxon>
        <taxon>Betaproteobacteria</taxon>
        <taxon>Nitrosomonadales</taxon>
        <taxon>Gallionellaceae</taxon>
        <taxon>Candidatus Nitrotoga</taxon>
    </lineage>
</organism>
<proteinExistence type="inferred from homology"/>
<evidence type="ECO:0000256" key="2">
    <source>
        <dbReference type="ARBA" id="ARBA00008657"/>
    </source>
</evidence>
<name>A0A2X0QY58_9PROT</name>
<evidence type="ECO:0000313" key="6">
    <source>
        <dbReference type="EMBL" id="SPS06438.1"/>
    </source>
</evidence>
<dbReference type="NCBIfam" id="NF001464">
    <property type="entry name" value="PRK00321.1-5"/>
    <property type="match status" value="1"/>
</dbReference>
<comment type="subcellular location">
    <subcellularLocation>
        <location evidence="1">Cytoplasm</location>
        <location evidence="1">Nucleoid</location>
    </subcellularLocation>
</comment>
<dbReference type="PANTHER" id="PTHR38103:SF1">
    <property type="entry name" value="RECOMBINATION-ASSOCIATED PROTEIN RDGC"/>
    <property type="match status" value="1"/>
</dbReference>
<dbReference type="GO" id="GO:0000018">
    <property type="term" value="P:regulation of DNA recombination"/>
    <property type="evidence" value="ECO:0007669"/>
    <property type="project" value="TreeGrafter"/>
</dbReference>
<dbReference type="Pfam" id="PF04381">
    <property type="entry name" value="RdgC"/>
    <property type="match status" value="1"/>
</dbReference>
<dbReference type="AlphaFoldDB" id="A0A2X0QY58"/>
<dbReference type="GO" id="GO:0043590">
    <property type="term" value="C:bacterial nucleoid"/>
    <property type="evidence" value="ECO:0007669"/>
    <property type="project" value="TreeGrafter"/>
</dbReference>
<dbReference type="NCBIfam" id="NF001463">
    <property type="entry name" value="PRK00321.1-4"/>
    <property type="match status" value="1"/>
</dbReference>
<evidence type="ECO:0000256" key="1">
    <source>
        <dbReference type="ARBA" id="ARBA00004453"/>
    </source>
</evidence>
<reference evidence="6" key="1">
    <citation type="submission" date="2018-05" db="EMBL/GenBank/DDBJ databases">
        <authorList>
            <person name="Lanie J.A."/>
            <person name="Ng W.-L."/>
            <person name="Kazmierczak K.M."/>
            <person name="Andrzejewski T.M."/>
            <person name="Davidsen T.M."/>
            <person name="Wayne K.J."/>
            <person name="Tettelin H."/>
            <person name="Glass J.I."/>
            <person name="Rusch D."/>
            <person name="Podicherti R."/>
            <person name="Tsui H.-C.T."/>
            <person name="Winkler M.E."/>
        </authorList>
    </citation>
    <scope>NUCLEOTIDE SEQUENCE</scope>
    <source>
        <strain evidence="6">KNB</strain>
    </source>
</reference>
<dbReference type="EMBL" id="LS423452">
    <property type="protein sequence ID" value="SPS06438.1"/>
    <property type="molecule type" value="Genomic_DNA"/>
</dbReference>
<accession>A0A2X0QY58</accession>
<comment type="similarity">
    <text evidence="2">Belongs to the RdgC family.</text>
</comment>
<sequence>MWFRNLQVFRITEWDATLAELEAALSMHPLQNCSGLDMQSRGWVAPKAGEGALVHAFGQQMLICLGVEKKLLPASVVSQFARLRAAEMEEQLGYRPGRKQLKEIKERITDELLPRAFAIRRNTCAWIDPVGKWLVVDASNAVKTEELIECLHKSLDGCAFSFLKSRETPVSVMTEWLAGNDVPASFTVDRDCELRDVGNEKSAVRYVRHALDSEEIIHHVRAGKKVTRLAMTWRNKISFILNENLQLKRVVPLDLIKEQTSSRDTGEMFDTDFAMMAGEIPLLLADLVDVLGGEEG</sequence>